<feature type="domain" description="SH3" evidence="4">
    <location>
        <begin position="271"/>
        <end position="330"/>
    </location>
</feature>
<dbReference type="EMBL" id="CP029534">
    <property type="protein sequence ID" value="AYU83007.1"/>
    <property type="molecule type" value="Genomic_DNA"/>
</dbReference>
<dbReference type="VEuPathDB" id="TriTrypDB:LDHU3_35.2660"/>
<dbReference type="InterPro" id="IPR050670">
    <property type="entry name" value="STAM"/>
</dbReference>
<dbReference type="PROSITE" id="PS50002">
    <property type="entry name" value="SH3"/>
    <property type="match status" value="3"/>
</dbReference>
<dbReference type="PANTHER" id="PTHR45929:SF3">
    <property type="entry name" value="JAK PATHWAY SIGNAL TRANSDUCTION ADAPTOR MOLECULE"/>
    <property type="match status" value="1"/>
</dbReference>
<dbReference type="SUPFAM" id="SSF50044">
    <property type="entry name" value="SH3-domain"/>
    <property type="match status" value="3"/>
</dbReference>
<dbReference type="AlphaFoldDB" id="A0A3Q8IJ10"/>
<feature type="region of interest" description="Disordered" evidence="3">
    <location>
        <begin position="1"/>
        <end position="20"/>
    </location>
</feature>
<dbReference type="Pfam" id="PF07653">
    <property type="entry name" value="SH3_2"/>
    <property type="match status" value="1"/>
</dbReference>
<evidence type="ECO:0000256" key="3">
    <source>
        <dbReference type="SAM" id="MobiDB-lite"/>
    </source>
</evidence>
<dbReference type="SMART" id="SM00326">
    <property type="entry name" value="SH3"/>
    <property type="match status" value="3"/>
</dbReference>
<dbReference type="Pfam" id="PF00018">
    <property type="entry name" value="SH3_1"/>
    <property type="match status" value="1"/>
</dbReference>
<keyword evidence="6" id="KW-1185">Reference proteome</keyword>
<evidence type="ECO:0000259" key="4">
    <source>
        <dbReference type="PROSITE" id="PS50002"/>
    </source>
</evidence>
<feature type="domain" description="SH3" evidence="4">
    <location>
        <begin position="56"/>
        <end position="134"/>
    </location>
</feature>
<sequence>MHSSRRSRRGEQQQTREFSTSASGAVEVVLRFAAADEKTNRGAGIHAKADRVASEHKTEQCIALIDYHALDDDEISFRAGDVINVTGKGTASGFWEGYVATPVSPALATAELSDAEHSSSLSHSPSASLLSPQPQQRCTRGLFPNCLVTSNMRLKHSLSHYALQNVALCLYAYQATGDGEMSFVHGDVITAVRPSSSPGWWYGVKSGGPAWVAPGTAASNRFVDPAAATDFSESRAVRKTQATMDAALQGGTTAPAGDGKGEERLFPTNFVTCDVVQANFSFAGRQPHELSCKVGDIIQVHRRWNDGWWEGSLRGRRGIFPSNYTIPNITTTAPPLFCARCRTIYASSMFYSACATCMAEERVEDAMMQAVEAYVRGEATELDLFANVDIGLHTPSEASSVNDGEVSVDGALRQSSREASHDDSRNLTRGLSVVIPSTCNDGGTSRRRQCRRSGSRPSEARVSLLTEKDMADLASNRVKLME</sequence>
<feature type="domain" description="SH3" evidence="4">
    <location>
        <begin position="162"/>
        <end position="227"/>
    </location>
</feature>
<dbReference type="VEuPathDB" id="TriTrypDB:LdCL_350025700"/>
<protein>
    <submittedName>
        <fullName evidence="5">SH3 domain/Variant SH3 domain containing protein, putative</fullName>
    </submittedName>
</protein>
<evidence type="ECO:0000256" key="1">
    <source>
        <dbReference type="ARBA" id="ARBA00022443"/>
    </source>
</evidence>
<feature type="compositionally biased region" description="Basic residues" evidence="3">
    <location>
        <begin position="445"/>
        <end position="454"/>
    </location>
</feature>
<dbReference type="Proteomes" id="UP000274082">
    <property type="component" value="Chromosome 35"/>
</dbReference>
<dbReference type="InterPro" id="IPR036028">
    <property type="entry name" value="SH3-like_dom_sf"/>
</dbReference>
<dbReference type="PANTHER" id="PTHR45929">
    <property type="entry name" value="JAK PATHWAY SIGNAL TRANSDUCTION ADAPTOR MOLECULE"/>
    <property type="match status" value="1"/>
</dbReference>
<organism evidence="5 6">
    <name type="scientific">Leishmania donovani</name>
    <dbReference type="NCBI Taxonomy" id="5661"/>
    <lineage>
        <taxon>Eukaryota</taxon>
        <taxon>Discoba</taxon>
        <taxon>Euglenozoa</taxon>
        <taxon>Kinetoplastea</taxon>
        <taxon>Metakinetoplastina</taxon>
        <taxon>Trypanosomatida</taxon>
        <taxon>Trypanosomatidae</taxon>
        <taxon>Leishmaniinae</taxon>
        <taxon>Leishmania</taxon>
    </lineage>
</organism>
<dbReference type="OrthoDB" id="2015333at2759"/>
<reference evidence="5 6" key="1">
    <citation type="journal article" date="2018" name="Sci. Rep.">
        <title>A complete Leishmania donovani reference genome identifies novel genetic variations associated with virulence.</title>
        <authorList>
            <person name="Lypaczewski P."/>
            <person name="Hoshizaki J."/>
            <person name="Zhang W.-W."/>
            <person name="McCall L.-I."/>
            <person name="Torcivia-Rodriguez J."/>
            <person name="Simonyan V."/>
            <person name="Kaur A."/>
            <person name="Dewar K."/>
            <person name="Matlashewski G."/>
        </authorList>
    </citation>
    <scope>NUCLEOTIDE SEQUENCE [LARGE SCALE GENOMIC DNA]</scope>
    <source>
        <strain evidence="5 6">LdCL</strain>
    </source>
</reference>
<dbReference type="Gene3D" id="2.30.30.40">
    <property type="entry name" value="SH3 Domains"/>
    <property type="match status" value="3"/>
</dbReference>
<gene>
    <name evidence="5" type="ORF">LdCL_350025700</name>
</gene>
<dbReference type="PRINTS" id="PR00452">
    <property type="entry name" value="SH3DOMAIN"/>
</dbReference>
<dbReference type="VEuPathDB" id="TriTrypDB:LdBPK_352050.1"/>
<dbReference type="Pfam" id="PF14604">
    <property type="entry name" value="SH3_9"/>
    <property type="match status" value="1"/>
</dbReference>
<feature type="region of interest" description="Disordered" evidence="3">
    <location>
        <begin position="396"/>
        <end position="461"/>
    </location>
</feature>
<feature type="compositionally biased region" description="Basic and acidic residues" evidence="3">
    <location>
        <begin position="415"/>
        <end position="426"/>
    </location>
</feature>
<evidence type="ECO:0000313" key="6">
    <source>
        <dbReference type="Proteomes" id="UP000274082"/>
    </source>
</evidence>
<keyword evidence="1 2" id="KW-0728">SH3 domain</keyword>
<evidence type="ECO:0000313" key="5">
    <source>
        <dbReference type="EMBL" id="AYU83007.1"/>
    </source>
</evidence>
<name>A0A3Q8IJ10_LEIDO</name>
<dbReference type="CDD" id="cd00174">
    <property type="entry name" value="SH3"/>
    <property type="match status" value="2"/>
</dbReference>
<dbReference type="InterPro" id="IPR001452">
    <property type="entry name" value="SH3_domain"/>
</dbReference>
<evidence type="ECO:0000256" key="2">
    <source>
        <dbReference type="PROSITE-ProRule" id="PRU00192"/>
    </source>
</evidence>
<proteinExistence type="predicted"/>
<accession>A0A3Q8IJ10</accession>
<dbReference type="PRINTS" id="PR00499">
    <property type="entry name" value="P67PHOX"/>
</dbReference>